<dbReference type="Pfam" id="PF04854">
    <property type="entry name" value="DUF624"/>
    <property type="match status" value="1"/>
</dbReference>
<dbReference type="AlphaFoldDB" id="A0A9X1ZUF6"/>
<gene>
    <name evidence="2" type="ORF">MF646_01225</name>
</gene>
<protein>
    <submittedName>
        <fullName evidence="2">YesL family protein</fullName>
    </submittedName>
</protein>
<proteinExistence type="predicted"/>
<feature type="transmembrane region" description="Helical" evidence="1">
    <location>
        <begin position="79"/>
        <end position="98"/>
    </location>
</feature>
<organism evidence="2 3">
    <name type="scientific">Halalkalibacter alkaliphilus</name>
    <dbReference type="NCBI Taxonomy" id="2917993"/>
    <lineage>
        <taxon>Bacteria</taxon>
        <taxon>Bacillati</taxon>
        <taxon>Bacillota</taxon>
        <taxon>Bacilli</taxon>
        <taxon>Bacillales</taxon>
        <taxon>Bacillaceae</taxon>
        <taxon>Halalkalibacter</taxon>
    </lineage>
</organism>
<feature type="transmembrane region" description="Helical" evidence="1">
    <location>
        <begin position="144"/>
        <end position="170"/>
    </location>
</feature>
<evidence type="ECO:0000256" key="1">
    <source>
        <dbReference type="SAM" id="Phobius"/>
    </source>
</evidence>
<accession>A0A9X1ZUF6</accession>
<evidence type="ECO:0000313" key="2">
    <source>
        <dbReference type="EMBL" id="MCL7745729.1"/>
    </source>
</evidence>
<keyword evidence="1" id="KW-0812">Transmembrane</keyword>
<feature type="transmembrane region" description="Helical" evidence="1">
    <location>
        <begin position="176"/>
        <end position="197"/>
    </location>
</feature>
<keyword evidence="3" id="KW-1185">Reference proteome</keyword>
<comment type="caution">
    <text evidence="2">The sequence shown here is derived from an EMBL/GenBank/DDBJ whole genome shotgun (WGS) entry which is preliminary data.</text>
</comment>
<dbReference type="InterPro" id="IPR006938">
    <property type="entry name" value="DUF624"/>
</dbReference>
<name>A0A9X1ZUF6_9BACI</name>
<feature type="transmembrane region" description="Helical" evidence="1">
    <location>
        <begin position="104"/>
        <end position="132"/>
    </location>
</feature>
<feature type="transmembrane region" description="Helical" evidence="1">
    <location>
        <begin position="20"/>
        <end position="44"/>
    </location>
</feature>
<sequence length="213" mass="24783">MMQGIMGGFYRASEWVMRLAYINVLWILFTLLGLVFFGIMPATISMFTIIRKWLKGETDTPIFKLFFFTYKKEFVKSNLLFISLFAIAYILYIDFQLLSQIGGIMQLLLNAILIIVVFAYLIMLVYIVPVYVHYNLKFFQYMKHALLIGLLSPIMTIVMAIVLFIGYYLFMYIPGLIPLFGVSAIGYIVMGSAYFAFKHLELRRQITELRNSK</sequence>
<reference evidence="2" key="1">
    <citation type="submission" date="2022-02" db="EMBL/GenBank/DDBJ databases">
        <title>Halalkalibacter sp. nov. isolated from Lonar Lake, India.</title>
        <authorList>
            <person name="Joshi A."/>
            <person name="Thite S."/>
            <person name="Lodha T."/>
        </authorList>
    </citation>
    <scope>NUCLEOTIDE SEQUENCE</scope>
    <source>
        <strain evidence="2">MEB205</strain>
    </source>
</reference>
<keyword evidence="1" id="KW-1133">Transmembrane helix</keyword>
<dbReference type="EMBL" id="JAKRYL010000001">
    <property type="protein sequence ID" value="MCL7745729.1"/>
    <property type="molecule type" value="Genomic_DNA"/>
</dbReference>
<evidence type="ECO:0000313" key="3">
    <source>
        <dbReference type="Proteomes" id="UP001139150"/>
    </source>
</evidence>
<keyword evidence="1" id="KW-0472">Membrane</keyword>
<dbReference type="Proteomes" id="UP001139150">
    <property type="component" value="Unassembled WGS sequence"/>
</dbReference>